<dbReference type="RefSeq" id="WP_264285946.1">
    <property type="nucleotide sequence ID" value="NZ_JAOZEV010000003.1"/>
</dbReference>
<dbReference type="EMBL" id="JAOZEV010000003">
    <property type="protein sequence ID" value="MCV9931621.1"/>
    <property type="molecule type" value="Genomic_DNA"/>
</dbReference>
<dbReference type="GO" id="GO:0008422">
    <property type="term" value="F:beta-glucosidase activity"/>
    <property type="evidence" value="ECO:0007669"/>
    <property type="project" value="TreeGrafter"/>
</dbReference>
<keyword evidence="2 6" id="KW-0378">Hydrolase</keyword>
<keyword evidence="5" id="KW-0472">Membrane</keyword>
<dbReference type="GO" id="GO:0005975">
    <property type="term" value="P:carbohydrate metabolic process"/>
    <property type="evidence" value="ECO:0007669"/>
    <property type="project" value="InterPro"/>
</dbReference>
<dbReference type="AlphaFoldDB" id="A0A9X2ZHQ8"/>
<organism evidence="6 7">
    <name type="scientific">Flavobacterium frigoritolerans</name>
    <dbReference type="NCBI Taxonomy" id="2987686"/>
    <lineage>
        <taxon>Bacteria</taxon>
        <taxon>Pseudomonadati</taxon>
        <taxon>Bacteroidota</taxon>
        <taxon>Flavobacteriia</taxon>
        <taxon>Flavobacteriales</taxon>
        <taxon>Flavobacteriaceae</taxon>
        <taxon>Flavobacterium</taxon>
    </lineage>
</organism>
<dbReference type="Gene3D" id="3.20.20.80">
    <property type="entry name" value="Glycosidases"/>
    <property type="match status" value="1"/>
</dbReference>
<dbReference type="Pfam" id="PF00232">
    <property type="entry name" value="Glyco_hydro_1"/>
    <property type="match status" value="1"/>
</dbReference>
<dbReference type="PRINTS" id="PR00131">
    <property type="entry name" value="GLHYDRLASE1"/>
</dbReference>
<comment type="similarity">
    <text evidence="1 4">Belongs to the glycosyl hydrolase 1 family.</text>
</comment>
<dbReference type="SUPFAM" id="SSF51445">
    <property type="entry name" value="(Trans)glycosidases"/>
    <property type="match status" value="1"/>
</dbReference>
<protein>
    <submittedName>
        <fullName evidence="6">Glycoside hydrolase family 1 protein</fullName>
    </submittedName>
</protein>
<evidence type="ECO:0000313" key="6">
    <source>
        <dbReference type="EMBL" id="MCV9931621.1"/>
    </source>
</evidence>
<accession>A0A9X2ZHQ8</accession>
<evidence type="ECO:0000313" key="7">
    <source>
        <dbReference type="Proteomes" id="UP001151133"/>
    </source>
</evidence>
<dbReference type="InterPro" id="IPR001360">
    <property type="entry name" value="Glyco_hydro_1"/>
</dbReference>
<dbReference type="Proteomes" id="UP001151133">
    <property type="component" value="Unassembled WGS sequence"/>
</dbReference>
<gene>
    <name evidence="6" type="ORF">OIU80_04950</name>
</gene>
<keyword evidence="7" id="KW-1185">Reference proteome</keyword>
<evidence type="ECO:0000256" key="2">
    <source>
        <dbReference type="ARBA" id="ARBA00022801"/>
    </source>
</evidence>
<evidence type="ECO:0000256" key="3">
    <source>
        <dbReference type="ARBA" id="ARBA00023295"/>
    </source>
</evidence>
<evidence type="ECO:0000256" key="5">
    <source>
        <dbReference type="SAM" id="Phobius"/>
    </source>
</evidence>
<keyword evidence="5" id="KW-1133">Transmembrane helix</keyword>
<name>A0A9X2ZHQ8_9FLAO</name>
<comment type="caution">
    <text evidence="6">The sequence shown here is derived from an EMBL/GenBank/DDBJ whole genome shotgun (WGS) entry which is preliminary data.</text>
</comment>
<evidence type="ECO:0000256" key="1">
    <source>
        <dbReference type="ARBA" id="ARBA00010838"/>
    </source>
</evidence>
<feature type="transmembrane region" description="Helical" evidence="5">
    <location>
        <begin position="7"/>
        <end position="24"/>
    </location>
</feature>
<keyword evidence="5" id="KW-0812">Transmembrane</keyword>
<dbReference type="PANTHER" id="PTHR10353">
    <property type="entry name" value="GLYCOSYL HYDROLASE"/>
    <property type="match status" value="1"/>
</dbReference>
<keyword evidence="3" id="KW-0326">Glycosidase</keyword>
<sequence length="481" mass="56325">MNIFLKVLVVIAILYLLIIIYLSIKYPIISWDWSKRNTNDLNFPRDFHWGTATAAHQVEGGHTNSNWSWWENQKNEKGKPRIDNGDKAGLATDHWNLYPRDIELMQELGVNAYRFSLSWSKINPEEGKFNQDAIQHYSDVIDRLLAKQITPNITLHHFEEPLWFMNKNGFEKEENIAYFQLFVKTVFEKYSDRVTYWTTFNEINVYTNLAFMSDIFPPGKKNSKIAGRVLKNILIAHTQAYKMMKSLSNGKKSQIGIVKDIFFFEPKNRWNLLDWLGALVANDNFNNSSLNFFETGKYHFGVPFQANENYFDKDAPNTIDFMGLNYYSHYATTFKFIEHEKMFSPVAGEEMTDMDYTVYPEGIYRAIKRMSRISKPIIITETGIADAKDNKRGLFIEREIFAISEAIKDGYDVRGYYYWSLIDNFEWSLGYDKKFGLYAVNLETQERKLKDGGKHYQAIVKRFLNTKTMIKATLDKKVGIY</sequence>
<dbReference type="PROSITE" id="PS00653">
    <property type="entry name" value="GLYCOSYL_HYDROL_F1_2"/>
    <property type="match status" value="1"/>
</dbReference>
<dbReference type="InterPro" id="IPR033132">
    <property type="entry name" value="GH_1_N_CS"/>
</dbReference>
<reference evidence="6" key="1">
    <citation type="submission" date="2022-10" db="EMBL/GenBank/DDBJ databases">
        <title>Two novel species of Flavobacterium.</title>
        <authorList>
            <person name="Liu Q."/>
            <person name="Xin Y.-H."/>
        </authorList>
    </citation>
    <scope>NUCLEOTIDE SEQUENCE</scope>
    <source>
        <strain evidence="6">LS1R47</strain>
    </source>
</reference>
<proteinExistence type="inferred from homology"/>
<dbReference type="PANTHER" id="PTHR10353:SF209">
    <property type="entry name" value="GALACTOLIPID GALACTOSYLTRANSFERASE SFR2, CHLOROPLASTIC"/>
    <property type="match status" value="1"/>
</dbReference>
<evidence type="ECO:0000256" key="4">
    <source>
        <dbReference type="RuleBase" id="RU003690"/>
    </source>
</evidence>
<dbReference type="InterPro" id="IPR017853">
    <property type="entry name" value="GH"/>
</dbReference>